<feature type="transmembrane region" description="Helical" evidence="10">
    <location>
        <begin position="273"/>
        <end position="292"/>
    </location>
</feature>
<dbReference type="GO" id="GO:0016829">
    <property type="term" value="F:lyase activity"/>
    <property type="evidence" value="ECO:0007669"/>
    <property type="project" value="UniProtKB-KW"/>
</dbReference>
<dbReference type="PRINTS" id="PR01410">
    <property type="entry name" value="CCBIOGENESIS"/>
</dbReference>
<dbReference type="GO" id="GO:0017004">
    <property type="term" value="P:cytochrome complex assembly"/>
    <property type="evidence" value="ECO:0007669"/>
    <property type="project" value="UniProtKB-KW"/>
</dbReference>
<dbReference type="InterPro" id="IPR032523">
    <property type="entry name" value="CcmF_C"/>
</dbReference>
<feature type="transmembrane region" description="Helical" evidence="10">
    <location>
        <begin position="249"/>
        <end position="266"/>
    </location>
</feature>
<feature type="domain" description="Cytochrome c-type biogenesis protein CcmF C-terminal" evidence="12">
    <location>
        <begin position="315"/>
        <end position="640"/>
    </location>
</feature>
<feature type="transmembrane region" description="Helical" evidence="10">
    <location>
        <begin position="175"/>
        <end position="195"/>
    </location>
</feature>
<comment type="caution">
    <text evidence="13">The sequence shown here is derived from an EMBL/GenBank/DDBJ whole genome shotgun (WGS) entry which is preliminary data.</text>
</comment>
<comment type="similarity">
    <text evidence="2">Belongs to the CcmF/CycK/Ccl1/NrfE/CcsA family.</text>
</comment>
<dbReference type="PANTHER" id="PTHR43653:SF1">
    <property type="entry name" value="CYTOCHROME C-TYPE BIOGENESIS PROTEIN CCMF"/>
    <property type="match status" value="1"/>
</dbReference>
<dbReference type="Proteomes" id="UP000248925">
    <property type="component" value="Unassembled WGS sequence"/>
</dbReference>
<evidence type="ECO:0000259" key="12">
    <source>
        <dbReference type="Pfam" id="PF16327"/>
    </source>
</evidence>
<keyword evidence="4" id="KW-0997">Cell inner membrane</keyword>
<comment type="function">
    <text evidence="9">Required for the biogenesis of c-type cytochromes. Possible subunit of a heme lyase.</text>
</comment>
<evidence type="ECO:0000313" key="13">
    <source>
        <dbReference type="EMBL" id="PZM17070.1"/>
    </source>
</evidence>
<dbReference type="NCBIfam" id="TIGR00353">
    <property type="entry name" value="nrfE"/>
    <property type="match status" value="1"/>
</dbReference>
<feature type="domain" description="Cytochrome c assembly protein" evidence="11">
    <location>
        <begin position="89"/>
        <end position="295"/>
    </location>
</feature>
<dbReference type="RefSeq" id="WP_111158397.1">
    <property type="nucleotide sequence ID" value="NZ_PCDP01000001.1"/>
</dbReference>
<evidence type="ECO:0000256" key="4">
    <source>
        <dbReference type="ARBA" id="ARBA00022519"/>
    </source>
</evidence>
<dbReference type="EMBL" id="PCDP01000001">
    <property type="protein sequence ID" value="PZM17070.1"/>
    <property type="molecule type" value="Genomic_DNA"/>
</dbReference>
<evidence type="ECO:0000259" key="11">
    <source>
        <dbReference type="Pfam" id="PF01578"/>
    </source>
</evidence>
<name>A0A2W4F8M9_9HYPH</name>
<evidence type="ECO:0000256" key="9">
    <source>
        <dbReference type="ARBA" id="ARBA00037230"/>
    </source>
</evidence>
<feature type="transmembrane region" description="Helical" evidence="10">
    <location>
        <begin position="352"/>
        <end position="374"/>
    </location>
</feature>
<keyword evidence="8 10" id="KW-0472">Membrane</keyword>
<sequence length="662" mass="70880">MIIELGHYALVLALATAIIVSIIPALGARRLDQSMMDVAQPGSLAMFALVAFSFAVLTYAHVVSDFSVANVWENSHSLVPLVFKISGVWGNHEGSMMLWLLILTLFSALVALFGRNLPDTLRSNVLSVQAWISVAFLVFILLTSNPFTRLSPAPAEGKDLNPVLQDIGLAIHPPLLYLGYVGFSVCFSFAVAALIEGRIDAAWARWVRPWTLAAWTCLTAGIAMGSYWAYYELGWGGWWFWDPVENASFMPWLAGTALLHSALVMEKRDALKIWTVLLAILTFSLSLLGTFLVRSGVLTSVHAFASDPTRGVFILCILLIFIGGALSLFAFRAPKLTSGGLFAPISREGALVLNNLILTVACGTVLTGTLYPLALETLTDDKISVGPPFFNLTFGLLMIPLLVAVPFGPLLSWKRGDLLGVLQRLYAAAGLAFATAVVWFYMQHGGPVMAILGLAAGLFLIFGALTDLWFRAGIGKVAGDVAWRRLAGLPRSAFGTALAHAGLGVTVLGIIAVSTFQTEDITELKPGGTADLGGYTLRFDGMTPGIGANFTEDRGHFTVSRGGVAVAEVTSAKRLFTARKSATTEAGILTFGLSQLYVSLGDAGNDGSIVVRIWWKPYIVCIWGGAIIMALGGLVSLSDRRLRVGAPSRRAKAARPAMEPAE</sequence>
<dbReference type="PANTHER" id="PTHR43653">
    <property type="entry name" value="CYTOCHROME C ASSEMBLY PROTEIN-RELATED"/>
    <property type="match status" value="1"/>
</dbReference>
<dbReference type="InterPro" id="IPR003568">
    <property type="entry name" value="Cyt_c_biogenesis_CcmF"/>
</dbReference>
<evidence type="ECO:0000256" key="5">
    <source>
        <dbReference type="ARBA" id="ARBA00022692"/>
    </source>
</evidence>
<evidence type="ECO:0000256" key="2">
    <source>
        <dbReference type="ARBA" id="ARBA00009186"/>
    </source>
</evidence>
<dbReference type="NCBIfam" id="NF007691">
    <property type="entry name" value="PRK10369.1"/>
    <property type="match status" value="1"/>
</dbReference>
<proteinExistence type="inferred from homology"/>
<feature type="transmembrane region" description="Helical" evidence="10">
    <location>
        <begin position="312"/>
        <end position="331"/>
    </location>
</feature>
<evidence type="ECO:0000256" key="7">
    <source>
        <dbReference type="ARBA" id="ARBA00022989"/>
    </source>
</evidence>
<feature type="transmembrane region" description="Helical" evidence="10">
    <location>
        <begin position="125"/>
        <end position="142"/>
    </location>
</feature>
<evidence type="ECO:0000313" key="14">
    <source>
        <dbReference type="Proteomes" id="UP000248925"/>
    </source>
</evidence>
<dbReference type="OrthoDB" id="9761451at2"/>
<dbReference type="GO" id="GO:0005886">
    <property type="term" value="C:plasma membrane"/>
    <property type="evidence" value="ECO:0007669"/>
    <property type="project" value="UniProtKB-SubCell"/>
</dbReference>
<evidence type="ECO:0000256" key="10">
    <source>
        <dbReference type="SAM" id="Phobius"/>
    </source>
</evidence>
<feature type="transmembrane region" description="Helical" evidence="10">
    <location>
        <begin position="425"/>
        <end position="442"/>
    </location>
</feature>
<feature type="transmembrane region" description="Helical" evidence="10">
    <location>
        <begin position="96"/>
        <end position="113"/>
    </location>
</feature>
<dbReference type="Pfam" id="PF16327">
    <property type="entry name" value="CcmF_C"/>
    <property type="match status" value="1"/>
</dbReference>
<dbReference type="InterPro" id="IPR002541">
    <property type="entry name" value="Cyt_c_assembly"/>
</dbReference>
<comment type="subcellular location">
    <subcellularLocation>
        <location evidence="1">Cell inner membrane</location>
        <topology evidence="1">Multi-pass membrane protein</topology>
    </subcellularLocation>
</comment>
<keyword evidence="7 10" id="KW-1133">Transmembrane helix</keyword>
<keyword evidence="5 10" id="KW-0812">Transmembrane</keyword>
<keyword evidence="6" id="KW-0201">Cytochrome c-type biogenesis</keyword>
<dbReference type="Pfam" id="PF01578">
    <property type="entry name" value="Cytochrom_C_asm"/>
    <property type="match status" value="1"/>
</dbReference>
<dbReference type="InterPro" id="IPR003567">
    <property type="entry name" value="Cyt_c_biogenesis"/>
</dbReference>
<evidence type="ECO:0000256" key="8">
    <source>
        <dbReference type="ARBA" id="ARBA00023136"/>
    </source>
</evidence>
<dbReference type="GO" id="GO:0020037">
    <property type="term" value="F:heme binding"/>
    <property type="evidence" value="ECO:0007669"/>
    <property type="project" value="InterPro"/>
</dbReference>
<dbReference type="GO" id="GO:0015232">
    <property type="term" value="F:heme transmembrane transporter activity"/>
    <property type="evidence" value="ECO:0007669"/>
    <property type="project" value="InterPro"/>
</dbReference>
<evidence type="ECO:0000256" key="1">
    <source>
        <dbReference type="ARBA" id="ARBA00004429"/>
    </source>
</evidence>
<dbReference type="AlphaFoldDB" id="A0A2W4F8M9"/>
<evidence type="ECO:0000256" key="3">
    <source>
        <dbReference type="ARBA" id="ARBA00022475"/>
    </source>
</evidence>
<gene>
    <name evidence="13" type="ORF">CPY51_02205</name>
</gene>
<reference evidence="13 14" key="1">
    <citation type="journal article" date="2018" name="Sci. Rep.">
        <title>Rhizobium tumorigenes sp. nov., a novel plant tumorigenic bacterium isolated from cane gall tumors on thornless blackberry.</title>
        <authorList>
            <person name="Kuzmanovi N."/>
            <person name="Smalla K."/>
            <person name="Gronow S."/>
            <person name="PuBawska J."/>
        </authorList>
    </citation>
    <scope>NUCLEOTIDE SEQUENCE [LARGE SCALE GENOMIC DNA]</scope>
    <source>
        <strain evidence="13 14">CCBAU 85046</strain>
    </source>
</reference>
<keyword evidence="14" id="KW-1185">Reference proteome</keyword>
<dbReference type="PRINTS" id="PR01411">
    <property type="entry name" value="CCMFBIOGNSIS"/>
</dbReference>
<feature type="transmembrane region" description="Helical" evidence="10">
    <location>
        <begin position="6"/>
        <end position="26"/>
    </location>
</feature>
<feature type="transmembrane region" description="Helical" evidence="10">
    <location>
        <begin position="394"/>
        <end position="413"/>
    </location>
</feature>
<accession>A0A2W4F8M9</accession>
<evidence type="ECO:0000256" key="6">
    <source>
        <dbReference type="ARBA" id="ARBA00022748"/>
    </source>
</evidence>
<keyword evidence="13" id="KW-0456">Lyase</keyword>
<feature type="transmembrane region" description="Helical" evidence="10">
    <location>
        <begin position="448"/>
        <end position="472"/>
    </location>
</feature>
<feature type="transmembrane region" description="Helical" evidence="10">
    <location>
        <begin position="38"/>
        <end position="62"/>
    </location>
</feature>
<keyword evidence="3" id="KW-1003">Cell membrane</keyword>
<protein>
    <submittedName>
        <fullName evidence="13">Heme lyase NrfEFG subunit NrfE</fullName>
    </submittedName>
</protein>
<feature type="transmembrane region" description="Helical" evidence="10">
    <location>
        <begin position="617"/>
        <end position="637"/>
    </location>
</feature>
<organism evidence="13 14">
    <name type="scientific">Rhizobium tubonense</name>
    <dbReference type="NCBI Taxonomy" id="484088"/>
    <lineage>
        <taxon>Bacteria</taxon>
        <taxon>Pseudomonadati</taxon>
        <taxon>Pseudomonadota</taxon>
        <taxon>Alphaproteobacteria</taxon>
        <taxon>Hyphomicrobiales</taxon>
        <taxon>Rhizobiaceae</taxon>
        <taxon>Rhizobium/Agrobacterium group</taxon>
        <taxon>Rhizobium</taxon>
    </lineage>
</organism>
<feature type="transmembrane region" description="Helical" evidence="10">
    <location>
        <begin position="493"/>
        <end position="516"/>
    </location>
</feature>
<feature type="transmembrane region" description="Helical" evidence="10">
    <location>
        <begin position="207"/>
        <end position="229"/>
    </location>
</feature>